<dbReference type="PROSITE" id="PS00104">
    <property type="entry name" value="EPSP_SYNTHASE_1"/>
    <property type="match status" value="1"/>
</dbReference>
<feature type="binding site" evidence="8">
    <location>
        <position position="21"/>
    </location>
    <ligand>
        <name>3-phosphoshikimate</name>
        <dbReference type="ChEBI" id="CHEBI:145989"/>
    </ligand>
</feature>
<evidence type="ECO:0000256" key="6">
    <source>
        <dbReference type="ARBA" id="ARBA00023141"/>
    </source>
</evidence>
<dbReference type="AlphaFoldDB" id="A0A809RA00"/>
<dbReference type="EC" id="2.5.1.19" evidence="8"/>
<gene>
    <name evidence="8" type="primary">aroA</name>
    <name evidence="10" type="ORF">NPRO_19150</name>
</gene>
<comment type="function">
    <text evidence="8">Catalyzes the transfer of the enolpyruvyl moiety of phosphoenolpyruvate (PEP) to the 5-hydroxyl of shikimate-3-phosphate (S3P) to produce enolpyruvyl shikimate-3-phosphate and inorganic phosphate.</text>
</comment>
<dbReference type="GO" id="GO:0008652">
    <property type="term" value="P:amino acid biosynthetic process"/>
    <property type="evidence" value="ECO:0007669"/>
    <property type="project" value="UniProtKB-KW"/>
</dbReference>
<sequence length="425" mass="45141">MDLSLGRSGPIRGELRCPSDKSLTHRALLLGGIAEGPSRIQKPLLSLDCKSTLGCLRCLGVGFETDAGGSLIVHPPTVWSQPESPLDCGNSGTTMRLLAGLVASRPLEAVMVGDESLSRRPMRRITDPLRAMGAGVEGDTPPLRIMGSADLKGIDFRSPVASAQVKSCVLLAGLRASDSTSVEEPLPTRDHTERMLSGLGVPVRRESETKVRVTGGSPVPGFEFVVPADFSSAAFFACAAAVLEGSAVLLQGVGLNPTRTGLLDVLDQIGALYEVRDLRDTLGEPVGDLWVEGKESLSPYRLSGHLVPRLIDEIPVLAVLATQLNGVSSIRDAEELRVKESDRIRKSAEGLRAMGAKVEEYPDGLDIEGPVSLSGAVIDPEGDHRIAMAFAIAAGFAESEVVIRNAETIETSYPGFFDDLRKLQS</sequence>
<dbReference type="CDD" id="cd01556">
    <property type="entry name" value="EPSP_synthase"/>
    <property type="match status" value="1"/>
</dbReference>
<dbReference type="HAMAP" id="MF_00210">
    <property type="entry name" value="EPSP_synth"/>
    <property type="match status" value="1"/>
</dbReference>
<dbReference type="NCBIfam" id="TIGR01356">
    <property type="entry name" value="aroA"/>
    <property type="match status" value="1"/>
</dbReference>
<dbReference type="Pfam" id="PF00275">
    <property type="entry name" value="EPSP_synthase"/>
    <property type="match status" value="1"/>
</dbReference>
<feature type="binding site" evidence="8">
    <location>
        <position position="385"/>
    </location>
    <ligand>
        <name>phosphoenolpyruvate</name>
        <dbReference type="ChEBI" id="CHEBI:58702"/>
    </ligand>
</feature>
<evidence type="ECO:0000313" key="11">
    <source>
        <dbReference type="Proteomes" id="UP000662873"/>
    </source>
</evidence>
<keyword evidence="4 8" id="KW-0028">Amino-acid biosynthesis</keyword>
<dbReference type="UniPathway" id="UPA00053">
    <property type="reaction ID" value="UER00089"/>
</dbReference>
<feature type="binding site" evidence="8">
    <location>
        <position position="339"/>
    </location>
    <ligand>
        <name>3-phosphoshikimate</name>
        <dbReference type="ChEBI" id="CHEBI:145989"/>
    </ligand>
</feature>
<feature type="binding site" evidence="8">
    <location>
        <position position="120"/>
    </location>
    <ligand>
        <name>phosphoenolpyruvate</name>
        <dbReference type="ChEBI" id="CHEBI:58702"/>
    </ligand>
</feature>
<dbReference type="PIRSF" id="PIRSF000505">
    <property type="entry name" value="EPSPS"/>
    <property type="match status" value="1"/>
</dbReference>
<dbReference type="InterPro" id="IPR023193">
    <property type="entry name" value="EPSP_synthase_CS"/>
</dbReference>
<feature type="active site" description="Proton acceptor" evidence="8">
    <location>
        <position position="312"/>
    </location>
</feature>
<evidence type="ECO:0000313" key="10">
    <source>
        <dbReference type="EMBL" id="BBO24320.1"/>
    </source>
</evidence>
<dbReference type="KEGG" id="npy:NPRO_19150"/>
<comment type="similarity">
    <text evidence="2 8">Belongs to the EPSP synthase family.</text>
</comment>
<feature type="binding site" evidence="8">
    <location>
        <position position="312"/>
    </location>
    <ligand>
        <name>3-phosphoshikimate</name>
        <dbReference type="ChEBI" id="CHEBI:145989"/>
    </ligand>
</feature>
<dbReference type="SUPFAM" id="SSF55205">
    <property type="entry name" value="EPT/RTPC-like"/>
    <property type="match status" value="1"/>
</dbReference>
<comment type="caution">
    <text evidence="8">Lacks conserved residue(s) required for the propagation of feature annotation.</text>
</comment>
<evidence type="ECO:0000256" key="8">
    <source>
        <dbReference type="HAMAP-Rule" id="MF_00210"/>
    </source>
</evidence>
<feature type="binding site" evidence="8">
    <location>
        <position position="164"/>
    </location>
    <ligand>
        <name>3-phosphoshikimate</name>
        <dbReference type="ChEBI" id="CHEBI:145989"/>
    </ligand>
</feature>
<feature type="domain" description="Enolpyruvate transferase" evidence="9">
    <location>
        <begin position="9"/>
        <end position="420"/>
    </location>
</feature>
<evidence type="ECO:0000256" key="3">
    <source>
        <dbReference type="ARBA" id="ARBA00022490"/>
    </source>
</evidence>
<feature type="binding site" evidence="8">
    <location>
        <position position="21"/>
    </location>
    <ligand>
        <name>phosphoenolpyruvate</name>
        <dbReference type="ChEBI" id="CHEBI:58702"/>
    </ligand>
</feature>
<evidence type="ECO:0000256" key="2">
    <source>
        <dbReference type="ARBA" id="ARBA00009948"/>
    </source>
</evidence>
<dbReference type="InterPro" id="IPR001986">
    <property type="entry name" value="Enolpyruvate_Tfrase_dom"/>
</dbReference>
<dbReference type="Proteomes" id="UP000662873">
    <property type="component" value="Chromosome"/>
</dbReference>
<keyword evidence="3 8" id="KW-0963">Cytoplasm</keyword>
<dbReference type="EMBL" id="AP021858">
    <property type="protein sequence ID" value="BBO24320.1"/>
    <property type="molecule type" value="Genomic_DNA"/>
</dbReference>
<dbReference type="GO" id="GO:0005737">
    <property type="term" value="C:cytoplasm"/>
    <property type="evidence" value="ECO:0007669"/>
    <property type="project" value="UniProtKB-SubCell"/>
</dbReference>
<dbReference type="FunFam" id="3.65.10.10:FF:000005">
    <property type="entry name" value="3-phosphoshikimate 1-carboxyvinyltransferase"/>
    <property type="match status" value="1"/>
</dbReference>
<evidence type="ECO:0000259" key="9">
    <source>
        <dbReference type="Pfam" id="PF00275"/>
    </source>
</evidence>
<dbReference type="InterPro" id="IPR036968">
    <property type="entry name" value="Enolpyruvate_Tfrase_sf"/>
</dbReference>
<feature type="binding site" evidence="8">
    <location>
        <position position="92"/>
    </location>
    <ligand>
        <name>phosphoenolpyruvate</name>
        <dbReference type="ChEBI" id="CHEBI:58702"/>
    </ligand>
</feature>
<comment type="subcellular location">
    <subcellularLocation>
        <location evidence="8">Cytoplasm</location>
    </subcellularLocation>
</comment>
<comment type="pathway">
    <text evidence="1 8">Metabolic intermediate biosynthesis; chorismate biosynthesis; chorismate from D-erythrose 4-phosphate and phosphoenolpyruvate: step 6/7.</text>
</comment>
<dbReference type="PANTHER" id="PTHR21090">
    <property type="entry name" value="AROM/DEHYDROQUINATE SYNTHASE"/>
    <property type="match status" value="1"/>
</dbReference>
<accession>A0A809RA00</accession>
<evidence type="ECO:0000256" key="5">
    <source>
        <dbReference type="ARBA" id="ARBA00022679"/>
    </source>
</evidence>
<dbReference type="GO" id="GO:0003866">
    <property type="term" value="F:3-phosphoshikimate 1-carboxyvinyltransferase activity"/>
    <property type="evidence" value="ECO:0007669"/>
    <property type="project" value="UniProtKB-UniRule"/>
</dbReference>
<dbReference type="Gene3D" id="3.65.10.10">
    <property type="entry name" value="Enolpyruvate transferase domain"/>
    <property type="match status" value="2"/>
</dbReference>
<proteinExistence type="inferred from homology"/>
<keyword evidence="5 8" id="KW-0808">Transferase</keyword>
<dbReference type="GO" id="GO:0009073">
    <property type="term" value="P:aromatic amino acid family biosynthetic process"/>
    <property type="evidence" value="ECO:0007669"/>
    <property type="project" value="UniProtKB-KW"/>
</dbReference>
<feature type="binding site" evidence="8">
    <location>
        <position position="164"/>
    </location>
    <ligand>
        <name>phosphoenolpyruvate</name>
        <dbReference type="ChEBI" id="CHEBI:58702"/>
    </ligand>
</feature>
<protein>
    <recommendedName>
        <fullName evidence="8">3-phosphoshikimate 1-carboxyvinyltransferase</fullName>
        <ecNumber evidence="8">2.5.1.19</ecNumber>
    </recommendedName>
    <alternativeName>
        <fullName evidence="8">5-enolpyruvylshikimate-3-phosphate synthase</fullName>
        <shortName evidence="8">EPSP synthase</shortName>
        <shortName evidence="8">EPSPS</shortName>
    </alternativeName>
</protein>
<comment type="subunit">
    <text evidence="8">Monomer.</text>
</comment>
<dbReference type="PANTHER" id="PTHR21090:SF5">
    <property type="entry name" value="PENTAFUNCTIONAL AROM POLYPEPTIDE"/>
    <property type="match status" value="1"/>
</dbReference>
<evidence type="ECO:0000256" key="1">
    <source>
        <dbReference type="ARBA" id="ARBA00004811"/>
    </source>
</evidence>
<feature type="binding site" evidence="8">
    <location>
        <position position="26"/>
    </location>
    <ligand>
        <name>3-phosphoshikimate</name>
        <dbReference type="ChEBI" id="CHEBI:145989"/>
    </ligand>
</feature>
<dbReference type="InterPro" id="IPR006264">
    <property type="entry name" value="EPSP_synthase"/>
</dbReference>
<evidence type="ECO:0000256" key="4">
    <source>
        <dbReference type="ARBA" id="ARBA00022605"/>
    </source>
</evidence>
<feature type="binding site" evidence="8">
    <location>
        <position position="343"/>
    </location>
    <ligand>
        <name>phosphoenolpyruvate</name>
        <dbReference type="ChEBI" id="CHEBI:58702"/>
    </ligand>
</feature>
<dbReference type="InterPro" id="IPR013792">
    <property type="entry name" value="RNA3'P_cycl/enolpyr_Trfase_a/b"/>
</dbReference>
<feature type="binding site" evidence="8">
    <location>
        <position position="22"/>
    </location>
    <ligand>
        <name>3-phosphoshikimate</name>
        <dbReference type="ChEBI" id="CHEBI:145989"/>
    </ligand>
</feature>
<reference evidence="10" key="1">
    <citation type="journal article" name="DNA Res.">
        <title>The physiological potential of anammox bacteria as revealed by their core genome structure.</title>
        <authorList>
            <person name="Okubo T."/>
            <person name="Toyoda A."/>
            <person name="Fukuhara K."/>
            <person name="Uchiyama I."/>
            <person name="Harigaya Y."/>
            <person name="Kuroiwa M."/>
            <person name="Suzuki T."/>
            <person name="Murakami Y."/>
            <person name="Suwa Y."/>
            <person name="Takami H."/>
        </authorList>
    </citation>
    <scope>NUCLEOTIDE SEQUENCE</scope>
    <source>
        <strain evidence="10">317325-2</strain>
    </source>
</reference>
<evidence type="ECO:0000256" key="7">
    <source>
        <dbReference type="ARBA" id="ARBA00044633"/>
    </source>
</evidence>
<comment type="catalytic activity">
    <reaction evidence="7">
        <text>3-phosphoshikimate + phosphoenolpyruvate = 5-O-(1-carboxyvinyl)-3-phosphoshikimate + phosphate</text>
        <dbReference type="Rhea" id="RHEA:21256"/>
        <dbReference type="ChEBI" id="CHEBI:43474"/>
        <dbReference type="ChEBI" id="CHEBI:57701"/>
        <dbReference type="ChEBI" id="CHEBI:58702"/>
        <dbReference type="ChEBI" id="CHEBI:145989"/>
        <dbReference type="EC" id="2.5.1.19"/>
    </reaction>
    <physiologicalReaction direction="left-to-right" evidence="7">
        <dbReference type="Rhea" id="RHEA:21257"/>
    </physiologicalReaction>
</comment>
<keyword evidence="6 8" id="KW-0057">Aromatic amino acid biosynthesis</keyword>
<dbReference type="GO" id="GO:0009423">
    <property type="term" value="P:chorismate biosynthetic process"/>
    <property type="evidence" value="ECO:0007669"/>
    <property type="project" value="UniProtKB-UniRule"/>
</dbReference>
<organism evidence="10 11">
    <name type="scientific">Candidatus Nitrosymbiomonas proteolyticus</name>
    <dbReference type="NCBI Taxonomy" id="2608984"/>
    <lineage>
        <taxon>Bacteria</taxon>
        <taxon>Bacillati</taxon>
        <taxon>Armatimonadota</taxon>
        <taxon>Armatimonadota incertae sedis</taxon>
        <taxon>Candidatus Nitrosymbiomonas</taxon>
    </lineage>
</organism>
<name>A0A809RA00_9BACT</name>
<feature type="binding site" evidence="8">
    <location>
        <position position="162"/>
    </location>
    <ligand>
        <name>3-phosphoshikimate</name>
        <dbReference type="ChEBI" id="CHEBI:145989"/>
    </ligand>
</feature>